<reference evidence="4" key="1">
    <citation type="journal article" date="2019" name="Int. J. Syst. Evol. Microbiol.">
        <title>The Global Catalogue of Microorganisms (GCM) 10K type strain sequencing project: providing services to taxonomists for standard genome sequencing and annotation.</title>
        <authorList>
            <consortium name="The Broad Institute Genomics Platform"/>
            <consortium name="The Broad Institute Genome Sequencing Center for Infectious Disease"/>
            <person name="Wu L."/>
            <person name="Ma J."/>
        </authorList>
    </citation>
    <scope>NUCLEOTIDE SEQUENCE [LARGE SCALE GENOMIC DNA]</scope>
    <source>
        <strain evidence="4">JCM 16548</strain>
    </source>
</reference>
<evidence type="ECO:0000313" key="3">
    <source>
        <dbReference type="EMBL" id="GAA3703213.1"/>
    </source>
</evidence>
<keyword evidence="4" id="KW-1185">Reference proteome</keyword>
<dbReference type="PANTHER" id="PTHR13696:SF52">
    <property type="entry name" value="PARA FAMILY PROTEIN CT_582"/>
    <property type="match status" value="1"/>
</dbReference>
<dbReference type="SUPFAM" id="SSF52540">
    <property type="entry name" value="P-loop containing nucleoside triphosphate hydrolases"/>
    <property type="match status" value="1"/>
</dbReference>
<name>A0ABP7DH44_9ACTN</name>
<dbReference type="Gene3D" id="3.40.50.300">
    <property type="entry name" value="P-loop containing nucleotide triphosphate hydrolases"/>
    <property type="match status" value="1"/>
</dbReference>
<proteinExistence type="predicted"/>
<dbReference type="Pfam" id="PF13614">
    <property type="entry name" value="AAA_31"/>
    <property type="match status" value="1"/>
</dbReference>
<sequence>MPGDSTAVPPPYESATDTAVDEAAADLPTDPGPGEVGVDDFAGGVADIESAEAELEDRRVAAGFRAESVVSVLPGRVDPIETGTENYPGPHSADDESGSAAAYAADGADDGAGPSSVGAPPSSSAVIPEDPSTGTTASVMPDHVPPNVELTTAPTAASAAAVPRETAAAAPAEVPAPDDTTQPGQPPTEVPEPPAAGSPPEGLAVSRPPGPRRAKFDRDEFDHGDADTTSPAAGPAAPPAGVSLLPRPEHPRVFVVANQKGGVGKTTTSVNLAAGLALGGLNVVLIDLDPQGNASTALGIEHSPGTPGTYEVLIEDAAIAEHLVDSPEAPSLRVLPATIDLAGAEIQLVSKVARENRLRRALRTFLADENVDYVFLDCPPSLGLITLNALVAAGEILIPIQCEYYALEGVSQLVRTINLVKGELNEDLSVTTVLLTMYDARTRLAAQVADEVRAYFADQTLPTVIPRSVRISEAPSYGQTVLTYHPDSAGAVSYLEAAHEIARRGAKENT</sequence>
<dbReference type="InterPro" id="IPR027417">
    <property type="entry name" value="P-loop_NTPase"/>
</dbReference>
<evidence type="ECO:0000259" key="2">
    <source>
        <dbReference type="Pfam" id="PF13614"/>
    </source>
</evidence>
<gene>
    <name evidence="3" type="ORF">GCM10022204_20550</name>
</gene>
<feature type="compositionally biased region" description="Low complexity" evidence="1">
    <location>
        <begin position="151"/>
        <end position="183"/>
    </location>
</feature>
<dbReference type="CDD" id="cd02042">
    <property type="entry name" value="ParAB_family"/>
    <property type="match status" value="1"/>
</dbReference>
<feature type="domain" description="AAA" evidence="2">
    <location>
        <begin position="252"/>
        <end position="429"/>
    </location>
</feature>
<feature type="compositionally biased region" description="Low complexity" evidence="1">
    <location>
        <begin position="231"/>
        <end position="241"/>
    </location>
</feature>
<accession>A0ABP7DH44</accession>
<dbReference type="EMBL" id="BAAAYX010000004">
    <property type="protein sequence ID" value="GAA3703213.1"/>
    <property type="molecule type" value="Genomic_DNA"/>
</dbReference>
<feature type="compositionally biased region" description="Low complexity" evidence="1">
    <location>
        <begin position="98"/>
        <end position="126"/>
    </location>
</feature>
<evidence type="ECO:0000256" key="1">
    <source>
        <dbReference type="SAM" id="MobiDB-lite"/>
    </source>
</evidence>
<feature type="compositionally biased region" description="Pro residues" evidence="1">
    <location>
        <begin position="184"/>
        <end position="197"/>
    </location>
</feature>
<feature type="region of interest" description="Disordered" evidence="1">
    <location>
        <begin position="1"/>
        <end position="41"/>
    </location>
</feature>
<feature type="region of interest" description="Disordered" evidence="1">
    <location>
        <begin position="75"/>
        <end position="246"/>
    </location>
</feature>
<feature type="compositionally biased region" description="Basic and acidic residues" evidence="1">
    <location>
        <begin position="214"/>
        <end position="226"/>
    </location>
</feature>
<comment type="caution">
    <text evidence="3">The sequence shown here is derived from an EMBL/GenBank/DDBJ whole genome shotgun (WGS) entry which is preliminary data.</text>
</comment>
<dbReference type="Proteomes" id="UP001500051">
    <property type="component" value="Unassembled WGS sequence"/>
</dbReference>
<dbReference type="PANTHER" id="PTHR13696">
    <property type="entry name" value="P-LOOP CONTAINING NUCLEOSIDE TRIPHOSPHATE HYDROLASE"/>
    <property type="match status" value="1"/>
</dbReference>
<evidence type="ECO:0000313" key="4">
    <source>
        <dbReference type="Proteomes" id="UP001500051"/>
    </source>
</evidence>
<dbReference type="InterPro" id="IPR050678">
    <property type="entry name" value="DNA_Partitioning_ATPase"/>
</dbReference>
<dbReference type="InterPro" id="IPR025669">
    <property type="entry name" value="AAA_dom"/>
</dbReference>
<protein>
    <recommendedName>
        <fullName evidence="2">AAA domain-containing protein</fullName>
    </recommendedName>
</protein>
<organism evidence="3 4">
    <name type="scientific">Microlunatus aurantiacus</name>
    <dbReference type="NCBI Taxonomy" id="446786"/>
    <lineage>
        <taxon>Bacteria</taxon>
        <taxon>Bacillati</taxon>
        <taxon>Actinomycetota</taxon>
        <taxon>Actinomycetes</taxon>
        <taxon>Propionibacteriales</taxon>
        <taxon>Propionibacteriaceae</taxon>
        <taxon>Microlunatus</taxon>
    </lineage>
</organism>